<gene>
    <name evidence="1" type="ORF">CB0940_12274</name>
</gene>
<dbReference type="AlphaFoldDB" id="A0A2G5GQ64"/>
<accession>A0A2G5GQ64</accession>
<dbReference type="Proteomes" id="UP000230605">
    <property type="component" value="Unassembled WGS sequence"/>
</dbReference>
<protein>
    <submittedName>
        <fullName evidence="1">Uncharacterized protein</fullName>
    </submittedName>
</protein>
<dbReference type="EMBL" id="LKMD01000211">
    <property type="protein sequence ID" value="PIA82447.1"/>
    <property type="molecule type" value="Genomic_DNA"/>
</dbReference>
<evidence type="ECO:0000313" key="2">
    <source>
        <dbReference type="Proteomes" id="UP000230605"/>
    </source>
</evidence>
<organism evidence="1 2">
    <name type="scientific">Cercospora beticola</name>
    <name type="common">Sugarbeet leaf spot fungus</name>
    <dbReference type="NCBI Taxonomy" id="122368"/>
    <lineage>
        <taxon>Eukaryota</taxon>
        <taxon>Fungi</taxon>
        <taxon>Dikarya</taxon>
        <taxon>Ascomycota</taxon>
        <taxon>Pezizomycotina</taxon>
        <taxon>Dothideomycetes</taxon>
        <taxon>Dothideomycetidae</taxon>
        <taxon>Mycosphaerellales</taxon>
        <taxon>Mycosphaerellaceae</taxon>
        <taxon>Cercospora</taxon>
    </lineage>
</organism>
<comment type="caution">
    <text evidence="1">The sequence shown here is derived from an EMBL/GenBank/DDBJ whole genome shotgun (WGS) entry which is preliminary data.</text>
</comment>
<evidence type="ECO:0000313" key="1">
    <source>
        <dbReference type="EMBL" id="PIA82447.1"/>
    </source>
</evidence>
<sequence>MRSGLRSVISHRCASRCLLT</sequence>
<reference evidence="1 2" key="1">
    <citation type="submission" date="2015-10" db="EMBL/GenBank/DDBJ databases">
        <title>The cercosporin biosynthetic gene cluster was horizontally transferred to several fungal lineages and shown to be expanded in Cercospora beticola based on microsynteny with recipient genomes.</title>
        <authorList>
            <person name="De Jonge R."/>
            <person name="Ebert M.K."/>
            <person name="Suttle J.C."/>
            <person name="Jurick Ii W.M."/>
            <person name="Secor G.A."/>
            <person name="Thomma B.P."/>
            <person name="Van De Peer Y."/>
            <person name="Bolton M.D."/>
        </authorList>
    </citation>
    <scope>NUCLEOTIDE SEQUENCE [LARGE SCALE GENOMIC DNA]</scope>
    <source>
        <strain evidence="1 2">09-40</strain>
    </source>
</reference>
<name>A0A2G5GQ64_CERBT</name>
<proteinExistence type="predicted"/>